<reference evidence="4" key="1">
    <citation type="submission" date="2022-12" db="EMBL/GenBank/DDBJ databases">
        <title>Jiella pelagia sp. nov., isolated from phosphonate enriched culture of Northwest Pacific surface seawater.</title>
        <authorList>
            <person name="Shin D.Y."/>
            <person name="Hwang C.Y."/>
        </authorList>
    </citation>
    <scope>NUCLEOTIDE SEQUENCE</scope>
    <source>
        <strain evidence="4">HL-NP1</strain>
    </source>
</reference>
<dbReference type="InterPro" id="IPR002637">
    <property type="entry name" value="RdgB/HAM1"/>
</dbReference>
<accession>A0ABY7BX80</accession>
<proteinExistence type="inferred from homology"/>
<dbReference type="RefSeq" id="WP_268880486.1">
    <property type="nucleotide sequence ID" value="NZ_CP114029.1"/>
</dbReference>
<dbReference type="PANTHER" id="PTHR11067">
    <property type="entry name" value="INOSINE TRIPHOSPHATE PYROPHOSPHATASE/HAM1 PROTEIN"/>
    <property type="match status" value="1"/>
</dbReference>
<evidence type="ECO:0000313" key="4">
    <source>
        <dbReference type="EMBL" id="WAP68012.1"/>
    </source>
</evidence>
<keyword evidence="2" id="KW-0378">Hydrolase</keyword>
<dbReference type="Pfam" id="PF01725">
    <property type="entry name" value="Ham1p_like"/>
    <property type="match status" value="1"/>
</dbReference>
<protein>
    <recommendedName>
        <fullName evidence="6">Non-canonical purine NTP pyrophosphatase</fullName>
    </recommendedName>
</protein>
<dbReference type="PANTHER" id="PTHR11067:SF9">
    <property type="entry name" value="INOSINE TRIPHOSPHATE PYROPHOSPHATASE"/>
    <property type="match status" value="1"/>
</dbReference>
<dbReference type="Gene3D" id="3.90.950.10">
    <property type="match status" value="1"/>
</dbReference>
<dbReference type="InterPro" id="IPR029001">
    <property type="entry name" value="ITPase-like_fam"/>
</dbReference>
<dbReference type="EMBL" id="CP114029">
    <property type="protein sequence ID" value="WAP68012.1"/>
    <property type="molecule type" value="Genomic_DNA"/>
</dbReference>
<evidence type="ECO:0000313" key="5">
    <source>
        <dbReference type="Proteomes" id="UP001164020"/>
    </source>
</evidence>
<evidence type="ECO:0008006" key="6">
    <source>
        <dbReference type="Google" id="ProtNLM"/>
    </source>
</evidence>
<keyword evidence="3" id="KW-0546">Nucleotide metabolism</keyword>
<name>A0ABY7BX80_9HYPH</name>
<organism evidence="4 5">
    <name type="scientific">Jiella pelagia</name>
    <dbReference type="NCBI Taxonomy" id="2986949"/>
    <lineage>
        <taxon>Bacteria</taxon>
        <taxon>Pseudomonadati</taxon>
        <taxon>Pseudomonadota</taxon>
        <taxon>Alphaproteobacteria</taxon>
        <taxon>Hyphomicrobiales</taxon>
        <taxon>Aurantimonadaceae</taxon>
        <taxon>Jiella</taxon>
    </lineage>
</organism>
<dbReference type="SUPFAM" id="SSF52972">
    <property type="entry name" value="ITPase-like"/>
    <property type="match status" value="1"/>
</dbReference>
<sequence>MTPLIMVTGNDHKFSEASAIGRQLGLEIEQARIRLVEIQTADTAEIVDKKAKDAFARLGRPIFVEHTCLHIEFANGFPAGLTRTFLKTLGDDKVCELFGAPGRNKATGKTTIGYCDGRRVHQMDGELHGVIADRPTGALTGWGQFGWSRLFIPDGYEKTLSELGIAEKNRFSMRRAAMSKLADLLKAPK</sequence>
<dbReference type="Proteomes" id="UP001164020">
    <property type="component" value="Chromosome"/>
</dbReference>
<evidence type="ECO:0000256" key="1">
    <source>
        <dbReference type="ARBA" id="ARBA00008023"/>
    </source>
</evidence>
<evidence type="ECO:0000256" key="3">
    <source>
        <dbReference type="ARBA" id="ARBA00023080"/>
    </source>
</evidence>
<gene>
    <name evidence="4" type="ORF">OH818_21760</name>
</gene>
<evidence type="ECO:0000256" key="2">
    <source>
        <dbReference type="ARBA" id="ARBA00022801"/>
    </source>
</evidence>
<keyword evidence="5" id="KW-1185">Reference proteome</keyword>
<dbReference type="CDD" id="cd00515">
    <property type="entry name" value="HAM1"/>
    <property type="match status" value="1"/>
</dbReference>
<comment type="similarity">
    <text evidence="1">Belongs to the HAM1 NTPase family.</text>
</comment>